<dbReference type="EMBL" id="DAAYGE010000063">
    <property type="protein sequence ID" value="HAG4070917.1"/>
    <property type="molecule type" value="Genomic_DNA"/>
</dbReference>
<proteinExistence type="predicted"/>
<organism evidence="1">
    <name type="scientific">Salmonella enterica</name>
    <name type="common">Salmonella choleraesuis</name>
    <dbReference type="NCBI Taxonomy" id="28901"/>
    <lineage>
        <taxon>Bacteria</taxon>
        <taxon>Pseudomonadati</taxon>
        <taxon>Pseudomonadota</taxon>
        <taxon>Gammaproteobacteria</taxon>
        <taxon>Enterobacterales</taxon>
        <taxon>Enterobacteriaceae</taxon>
        <taxon>Salmonella</taxon>
    </lineage>
</organism>
<dbReference type="AlphaFoldDB" id="A0A762ZY54"/>
<sequence>FDYPRLQALVSSPDEIKNLYRRCRNGYEKLQVFRLLELDQDHPVIRKFVNETYHIENEFICQLDPSRFDLIPEYVIMECDKLIALPPAANQSSVARIA</sequence>
<accession>A0A762ZY54</accession>
<reference evidence="1" key="1">
    <citation type="journal article" date="2018" name="Genome Biol.">
        <title>SKESA: strategic k-mer extension for scrupulous assemblies.</title>
        <authorList>
            <person name="Souvorov A."/>
            <person name="Agarwala R."/>
            <person name="Lipman D.J."/>
        </authorList>
    </citation>
    <scope>NUCLEOTIDE SEQUENCE</scope>
    <source>
        <strain evidence="1">MA.MC_06-0055</strain>
    </source>
</reference>
<name>A0A762ZY54_SALER</name>
<reference evidence="1" key="2">
    <citation type="submission" date="2020-02" db="EMBL/GenBank/DDBJ databases">
        <authorList>
            <consortium name="NCBI Pathogen Detection Project"/>
        </authorList>
    </citation>
    <scope>NUCLEOTIDE SEQUENCE</scope>
    <source>
        <strain evidence="1">MA.MC_06-0055</strain>
    </source>
</reference>
<comment type="caution">
    <text evidence="1">The sequence shown here is derived from an EMBL/GenBank/DDBJ whole genome shotgun (WGS) entry which is preliminary data.</text>
</comment>
<feature type="non-terminal residue" evidence="1">
    <location>
        <position position="1"/>
    </location>
</feature>
<gene>
    <name evidence="1" type="ORF">G8189_004928</name>
</gene>
<protein>
    <submittedName>
        <fullName evidence="1">Uncharacterized protein</fullName>
    </submittedName>
</protein>
<evidence type="ECO:0000313" key="1">
    <source>
        <dbReference type="EMBL" id="HAG4070917.1"/>
    </source>
</evidence>